<dbReference type="CDD" id="cd01785">
    <property type="entry name" value="RA_PDZ-GEF1"/>
    <property type="match status" value="1"/>
</dbReference>
<organism evidence="9 10">
    <name type="scientific">Saccoglossus kowalevskii</name>
    <name type="common">Acorn worm</name>
    <dbReference type="NCBI Taxonomy" id="10224"/>
    <lineage>
        <taxon>Eukaryota</taxon>
        <taxon>Metazoa</taxon>
        <taxon>Hemichordata</taxon>
        <taxon>Enteropneusta</taxon>
        <taxon>Harrimaniidae</taxon>
        <taxon>Saccoglossus</taxon>
    </lineage>
</organism>
<protein>
    <submittedName>
        <fullName evidence="10">Rap guanine nucleotide exchange factor 2-like</fullName>
    </submittedName>
</protein>
<dbReference type="InterPro" id="IPR001895">
    <property type="entry name" value="RASGEF_cat_dom"/>
</dbReference>
<feature type="region of interest" description="Disordered" evidence="5">
    <location>
        <begin position="183"/>
        <end position="225"/>
    </location>
</feature>
<dbReference type="Gene3D" id="3.10.20.90">
    <property type="entry name" value="Phosphatidylinositol 3-kinase Catalytic Subunit, Chain A, domain 1"/>
    <property type="match status" value="1"/>
</dbReference>
<dbReference type="SMART" id="SM00314">
    <property type="entry name" value="RA"/>
    <property type="match status" value="1"/>
</dbReference>
<evidence type="ECO:0000256" key="3">
    <source>
        <dbReference type="ARBA" id="ARBA00023273"/>
    </source>
</evidence>
<feature type="domain" description="Ras-associating" evidence="8">
    <location>
        <begin position="239"/>
        <end position="327"/>
    </location>
</feature>
<dbReference type="InterPro" id="IPR001478">
    <property type="entry name" value="PDZ"/>
</dbReference>
<comment type="subcellular location">
    <subcellularLocation>
        <location evidence="1">Cell projection</location>
    </subcellularLocation>
</comment>
<gene>
    <name evidence="10" type="primary">LOC102803275</name>
</gene>
<feature type="domain" description="Ras-GEF" evidence="6">
    <location>
        <begin position="352"/>
        <end position="430"/>
    </location>
</feature>
<keyword evidence="4" id="KW-0344">Guanine-nucleotide releasing factor</keyword>
<dbReference type="PANTHER" id="PTHR23116">
    <property type="entry name" value="PDZ DOMAIN CONTAINING WHIRLIN AND HARMONIN-RELATED"/>
    <property type="match status" value="1"/>
</dbReference>
<dbReference type="InterPro" id="IPR023578">
    <property type="entry name" value="Ras_GEF_dom_sf"/>
</dbReference>
<evidence type="ECO:0000256" key="1">
    <source>
        <dbReference type="ARBA" id="ARBA00004316"/>
    </source>
</evidence>
<evidence type="ECO:0000256" key="4">
    <source>
        <dbReference type="PROSITE-ProRule" id="PRU00168"/>
    </source>
</evidence>
<dbReference type="InterPro" id="IPR036964">
    <property type="entry name" value="RASGEF_cat_dom_sf"/>
</dbReference>
<dbReference type="InterPro" id="IPR051844">
    <property type="entry name" value="USH2_Complex_Protein"/>
</dbReference>
<dbReference type="SUPFAM" id="SSF54236">
    <property type="entry name" value="Ubiquitin-like"/>
    <property type="match status" value="1"/>
</dbReference>
<dbReference type="Pfam" id="PF00595">
    <property type="entry name" value="PDZ"/>
    <property type="match status" value="1"/>
</dbReference>
<keyword evidence="3" id="KW-0966">Cell projection</keyword>
<evidence type="ECO:0000259" key="7">
    <source>
        <dbReference type="PROSITE" id="PS50106"/>
    </source>
</evidence>
<dbReference type="SUPFAM" id="SSF50156">
    <property type="entry name" value="PDZ domain-like"/>
    <property type="match status" value="1"/>
</dbReference>
<dbReference type="InterPro" id="IPR000159">
    <property type="entry name" value="RA_dom"/>
</dbReference>
<accession>A0ABM0MRV8</accession>
<dbReference type="Pfam" id="PF00617">
    <property type="entry name" value="RasGEF"/>
    <property type="match status" value="1"/>
</dbReference>
<feature type="non-terminal residue" evidence="10">
    <location>
        <position position="1"/>
    </location>
</feature>
<reference evidence="10" key="1">
    <citation type="submission" date="2025-08" db="UniProtKB">
        <authorList>
            <consortium name="RefSeq"/>
        </authorList>
    </citation>
    <scope>IDENTIFICATION</scope>
    <source>
        <tissue evidence="10">Testes</tissue>
    </source>
</reference>
<proteinExistence type="predicted"/>
<feature type="region of interest" description="Disordered" evidence="5">
    <location>
        <begin position="112"/>
        <end position="164"/>
    </location>
</feature>
<name>A0ABM0MRV8_SACKO</name>
<dbReference type="SUPFAM" id="SSF48366">
    <property type="entry name" value="Ras GEF"/>
    <property type="match status" value="1"/>
</dbReference>
<dbReference type="SMART" id="SM00228">
    <property type="entry name" value="PDZ"/>
    <property type="match status" value="1"/>
</dbReference>
<dbReference type="PROSITE" id="PS50009">
    <property type="entry name" value="RASGEF_CAT"/>
    <property type="match status" value="1"/>
</dbReference>
<dbReference type="InterPro" id="IPR029071">
    <property type="entry name" value="Ubiquitin-like_domsf"/>
</dbReference>
<keyword evidence="2" id="KW-0677">Repeat</keyword>
<feature type="compositionally biased region" description="Low complexity" evidence="5">
    <location>
        <begin position="207"/>
        <end position="221"/>
    </location>
</feature>
<evidence type="ECO:0000313" key="10">
    <source>
        <dbReference type="RefSeq" id="XP_006822749.1"/>
    </source>
</evidence>
<dbReference type="Pfam" id="PF00788">
    <property type="entry name" value="RA"/>
    <property type="match status" value="1"/>
</dbReference>
<feature type="non-terminal residue" evidence="10">
    <location>
        <position position="430"/>
    </location>
</feature>
<evidence type="ECO:0000256" key="5">
    <source>
        <dbReference type="SAM" id="MobiDB-lite"/>
    </source>
</evidence>
<dbReference type="Gene3D" id="1.10.840.10">
    <property type="entry name" value="Ras guanine-nucleotide exchange factors catalytic domain"/>
    <property type="match status" value="1"/>
</dbReference>
<feature type="domain" description="PDZ" evidence="7">
    <location>
        <begin position="21"/>
        <end position="92"/>
    </location>
</feature>
<dbReference type="PROSITE" id="PS50200">
    <property type="entry name" value="RA"/>
    <property type="match status" value="1"/>
</dbReference>
<dbReference type="CDD" id="cd06755">
    <property type="entry name" value="PDZ_RapGEF2_RapGEF6-like"/>
    <property type="match status" value="1"/>
</dbReference>
<dbReference type="GeneID" id="102803275"/>
<dbReference type="PROSITE" id="PS50106">
    <property type="entry name" value="PDZ"/>
    <property type="match status" value="1"/>
</dbReference>
<sequence>NMTGQLRLLHIACAAKAKQRNITLARSTRDSVLRFSVLGGYDRGCGIFISKVEKGSKAQEVGLRRGDQILEVNGHNFERICHGKALEVLRGTTHLCLTVKTNMLAFKEMLSTPENPDRRMSRELSRLQSDPRGRLSIPDIAATLPSSSPSIKAKDRDKKGFATLGHKARIRRAMAKLSILPNKNVHGSDSQLNRVQDDSNMPGKRTSVSSLPSSFLSNSNPDLTAPQNFEPFNGRPDFPDNVVKVYKADQTCKYFLVHKETTAREIVMLAMREFGFTDNQNCGKYSLCEVSVSPESVVKQKRLPDHLSNLMSRSSLTGRYYLKNNMSTEQLVTDEIAVELLKEGVVNFLQLNGSEVAIQMTLHDFEKFQSIEPTEYIDDLWRNNSKHGTIKLKEFEELVNREMFWVVTEIVSELNQLKRVKIIKQFIKIS</sequence>
<evidence type="ECO:0000259" key="8">
    <source>
        <dbReference type="PROSITE" id="PS50200"/>
    </source>
</evidence>
<evidence type="ECO:0000256" key="2">
    <source>
        <dbReference type="ARBA" id="ARBA00022737"/>
    </source>
</evidence>
<dbReference type="PANTHER" id="PTHR23116:SF29">
    <property type="entry name" value="PDZ DOMAIN-CONTAINING PROTEIN 7"/>
    <property type="match status" value="1"/>
</dbReference>
<evidence type="ECO:0000313" key="9">
    <source>
        <dbReference type="Proteomes" id="UP000694865"/>
    </source>
</evidence>
<keyword evidence="9" id="KW-1185">Reference proteome</keyword>
<evidence type="ECO:0000259" key="6">
    <source>
        <dbReference type="PROSITE" id="PS50009"/>
    </source>
</evidence>
<feature type="compositionally biased region" description="Polar residues" evidence="5">
    <location>
        <begin position="185"/>
        <end position="194"/>
    </location>
</feature>
<dbReference type="Gene3D" id="2.30.42.10">
    <property type="match status" value="1"/>
</dbReference>
<dbReference type="RefSeq" id="XP_006822749.1">
    <property type="nucleotide sequence ID" value="XM_006822686.1"/>
</dbReference>
<feature type="compositionally biased region" description="Basic and acidic residues" evidence="5">
    <location>
        <begin position="115"/>
        <end position="133"/>
    </location>
</feature>
<dbReference type="Proteomes" id="UP000694865">
    <property type="component" value="Unplaced"/>
</dbReference>
<dbReference type="InterPro" id="IPR036034">
    <property type="entry name" value="PDZ_sf"/>
</dbReference>